<evidence type="ECO:0000256" key="7">
    <source>
        <dbReference type="SAM" id="Phobius"/>
    </source>
</evidence>
<feature type="transmembrane region" description="Helical" evidence="7">
    <location>
        <begin position="699"/>
        <end position="719"/>
    </location>
</feature>
<comment type="subcellular location">
    <subcellularLocation>
        <location evidence="1">Cell membrane</location>
        <topology evidence="1">Multi-pass membrane protein</topology>
    </subcellularLocation>
</comment>
<evidence type="ECO:0000256" key="1">
    <source>
        <dbReference type="ARBA" id="ARBA00004651"/>
    </source>
</evidence>
<reference evidence="10 11" key="1">
    <citation type="submission" date="2021-06" db="EMBL/GenBank/DDBJ databases">
        <authorList>
            <person name="Sun Q."/>
            <person name="Li D."/>
        </authorList>
    </citation>
    <scope>NUCLEOTIDE SEQUENCE [LARGE SCALE GENOMIC DNA]</scope>
    <source>
        <strain evidence="10 11">MSJ-11</strain>
    </source>
</reference>
<dbReference type="Pfam" id="PF02687">
    <property type="entry name" value="FtsX"/>
    <property type="match status" value="2"/>
</dbReference>
<evidence type="ECO:0000256" key="4">
    <source>
        <dbReference type="ARBA" id="ARBA00022989"/>
    </source>
</evidence>
<organism evidence="10 11">
    <name type="scientific">Clostridium mobile</name>
    <dbReference type="NCBI Taxonomy" id="2841512"/>
    <lineage>
        <taxon>Bacteria</taxon>
        <taxon>Bacillati</taxon>
        <taxon>Bacillota</taxon>
        <taxon>Clostridia</taxon>
        <taxon>Eubacteriales</taxon>
        <taxon>Clostridiaceae</taxon>
        <taxon>Clostridium</taxon>
    </lineage>
</organism>
<dbReference type="Pfam" id="PF12704">
    <property type="entry name" value="MacB_PCD"/>
    <property type="match status" value="1"/>
</dbReference>
<feature type="transmembrane region" description="Helical" evidence="7">
    <location>
        <begin position="351"/>
        <end position="372"/>
    </location>
</feature>
<dbReference type="EMBL" id="JAHLQF010000003">
    <property type="protein sequence ID" value="MBU5485564.1"/>
    <property type="molecule type" value="Genomic_DNA"/>
</dbReference>
<evidence type="ECO:0000256" key="5">
    <source>
        <dbReference type="ARBA" id="ARBA00023136"/>
    </source>
</evidence>
<evidence type="ECO:0000259" key="8">
    <source>
        <dbReference type="Pfam" id="PF02687"/>
    </source>
</evidence>
<keyword evidence="3 7" id="KW-0812">Transmembrane</keyword>
<evidence type="ECO:0000313" key="11">
    <source>
        <dbReference type="Proteomes" id="UP000726170"/>
    </source>
</evidence>
<keyword evidence="2" id="KW-1003">Cell membrane</keyword>
<comment type="caution">
    <text evidence="10">The sequence shown here is derived from an EMBL/GenBank/DDBJ whole genome shotgun (WGS) entry which is preliminary data.</text>
</comment>
<gene>
    <name evidence="10" type="ORF">KQI86_14690</name>
</gene>
<feature type="transmembrane region" description="Helical" evidence="7">
    <location>
        <begin position="307"/>
        <end position="331"/>
    </location>
</feature>
<evidence type="ECO:0000256" key="3">
    <source>
        <dbReference type="ARBA" id="ARBA00022692"/>
    </source>
</evidence>
<evidence type="ECO:0000256" key="2">
    <source>
        <dbReference type="ARBA" id="ARBA00022475"/>
    </source>
</evidence>
<sequence length="831" mass="93121">MKNYISIVPRFLKKQYKKSLLTILGIVLSICMITSIGIISSSIKDTQVKQAIELSGDYHVSYSNLSEEKLLILKNHFNIKNIGVSLPLGTHKVPDTSISISIEAWDENAMEMMGMSLKSGSYPKGKHEIALEEWLIDELGLNIGEKITLSFSQTYEDENDKLKTYEGKNDFIISGILTPAISGGKAWGSSLSLISLDTVKSIMPKEVYSSLSLAFVTLKEGLSIKKSSEEILSNINMDEENMDFNSMLMNALGENDKINGPILFLGLSIVIATMLTIYNIFHISVVERTQYFGMLRAIGSTPKQIRLIVLCEGLVLSLISIPIGIILGILLSKIFITSLPILQNVIKEITISLSIILFSSLIAIISIFLSLLGPSYFASKISPLEAIRKSSTKKEFIKKSTLLNKFFQRLFHIRGKIAYQNMWRNKKRTLVTITSMCLSGVLFIVFSYYVKNLDISNVATNLIDSDYIIKTTNISKEKSKSYDDEDISYIQGLPGVEKVFATQAYYATSSYPEERLSSKYKESLEKRNVKPDSDTKEYNLDSLVYAYDDYILNNSKKFLLSGTIDIEKMSNNNEILLIDPEGKLNINVGQTITYKFSYYTGDKLDEIKELKFKLGGILKDTPNSIGFSNIAPSIILHKDVYKNSIGLSGYKMIDIKLSQDSDIEFIEKELNHVAKKVSEGTLFSFEEEVKKLKTLINQIIMLSLCLLGVIIVIGVLNITNTISTNLIVRTREFATFRALGTTNEDLRNIIKLEGAFYGIISGLLGSILGILLSYVLFIITKNELTYLEWYIPWISVIINFIANVCLGISATLLPLKRISSMNIIDSIRTID</sequence>
<dbReference type="RefSeq" id="WP_216440099.1">
    <property type="nucleotide sequence ID" value="NZ_JAHLQF010000003.1"/>
</dbReference>
<feature type="transmembrane region" description="Helical" evidence="7">
    <location>
        <begin position="755"/>
        <end position="779"/>
    </location>
</feature>
<keyword evidence="5 7" id="KW-0472">Membrane</keyword>
<comment type="similarity">
    <text evidence="6">Belongs to the ABC-4 integral membrane protein family.</text>
</comment>
<dbReference type="PANTHER" id="PTHR30572">
    <property type="entry name" value="MEMBRANE COMPONENT OF TRANSPORTER-RELATED"/>
    <property type="match status" value="1"/>
</dbReference>
<dbReference type="InterPro" id="IPR025857">
    <property type="entry name" value="MacB_PCD"/>
</dbReference>
<evidence type="ECO:0000259" key="9">
    <source>
        <dbReference type="Pfam" id="PF12704"/>
    </source>
</evidence>
<feature type="domain" description="ABC3 transporter permease C-terminal" evidence="8">
    <location>
        <begin position="706"/>
        <end position="823"/>
    </location>
</feature>
<dbReference type="PANTHER" id="PTHR30572:SF4">
    <property type="entry name" value="ABC TRANSPORTER PERMEASE YTRF"/>
    <property type="match status" value="1"/>
</dbReference>
<feature type="transmembrane region" description="Helical" evidence="7">
    <location>
        <begin position="791"/>
        <end position="813"/>
    </location>
</feature>
<protein>
    <submittedName>
        <fullName evidence="10">ABC transporter permease</fullName>
    </submittedName>
</protein>
<accession>A0ABS6EK30</accession>
<dbReference type="InterPro" id="IPR003838">
    <property type="entry name" value="ABC3_permease_C"/>
</dbReference>
<evidence type="ECO:0000313" key="10">
    <source>
        <dbReference type="EMBL" id="MBU5485564.1"/>
    </source>
</evidence>
<evidence type="ECO:0000256" key="6">
    <source>
        <dbReference type="ARBA" id="ARBA00038076"/>
    </source>
</evidence>
<dbReference type="Proteomes" id="UP000726170">
    <property type="component" value="Unassembled WGS sequence"/>
</dbReference>
<feature type="transmembrane region" description="Helical" evidence="7">
    <location>
        <begin position="430"/>
        <end position="450"/>
    </location>
</feature>
<proteinExistence type="inferred from homology"/>
<feature type="transmembrane region" description="Helical" evidence="7">
    <location>
        <begin position="20"/>
        <end position="39"/>
    </location>
</feature>
<feature type="domain" description="MacB-like periplasmic core" evidence="9">
    <location>
        <begin position="19"/>
        <end position="231"/>
    </location>
</feature>
<feature type="transmembrane region" description="Helical" evidence="7">
    <location>
        <begin position="262"/>
        <end position="286"/>
    </location>
</feature>
<dbReference type="InterPro" id="IPR050250">
    <property type="entry name" value="Macrolide_Exporter_MacB"/>
</dbReference>
<keyword evidence="11" id="KW-1185">Reference proteome</keyword>
<feature type="domain" description="ABC3 transporter permease C-terminal" evidence="8">
    <location>
        <begin position="264"/>
        <end position="383"/>
    </location>
</feature>
<keyword evidence="4 7" id="KW-1133">Transmembrane helix</keyword>
<name>A0ABS6EK30_9CLOT</name>